<dbReference type="NCBIfam" id="NF001493">
    <property type="entry name" value="PRK00346.2-3"/>
    <property type="match status" value="1"/>
</dbReference>
<dbReference type="Gene3D" id="3.40.1210.10">
    <property type="entry name" value="Survival protein SurE-like phosphatase/nucleotidase"/>
    <property type="match status" value="1"/>
</dbReference>
<keyword evidence="5 7" id="KW-0378">Hydrolase</keyword>
<evidence type="ECO:0000256" key="2">
    <source>
        <dbReference type="ARBA" id="ARBA00011062"/>
    </source>
</evidence>
<evidence type="ECO:0000256" key="4">
    <source>
        <dbReference type="ARBA" id="ARBA00022723"/>
    </source>
</evidence>
<gene>
    <name evidence="7" type="primary">surE</name>
    <name evidence="7" type="ORF">Pan189_17380</name>
</gene>
<dbReference type="OrthoDB" id="9780815at2"/>
<dbReference type="SUPFAM" id="SSF64167">
    <property type="entry name" value="SurE-like"/>
    <property type="match status" value="1"/>
</dbReference>
<dbReference type="Proteomes" id="UP000317318">
    <property type="component" value="Chromosome"/>
</dbReference>
<accession>A0A517R0E0</accession>
<dbReference type="Pfam" id="PF01975">
    <property type="entry name" value="SurE"/>
    <property type="match status" value="1"/>
</dbReference>
<evidence type="ECO:0000256" key="1">
    <source>
        <dbReference type="ARBA" id="ARBA00000815"/>
    </source>
</evidence>
<evidence type="ECO:0000313" key="8">
    <source>
        <dbReference type="Proteomes" id="UP000317318"/>
    </source>
</evidence>
<dbReference type="RefSeq" id="WP_145363484.1">
    <property type="nucleotide sequence ID" value="NZ_CP036268.1"/>
</dbReference>
<comment type="catalytic activity">
    <reaction evidence="1">
        <text>a ribonucleoside 5'-phosphate + H2O = a ribonucleoside + phosphate</text>
        <dbReference type="Rhea" id="RHEA:12484"/>
        <dbReference type="ChEBI" id="CHEBI:15377"/>
        <dbReference type="ChEBI" id="CHEBI:18254"/>
        <dbReference type="ChEBI" id="CHEBI:43474"/>
        <dbReference type="ChEBI" id="CHEBI:58043"/>
        <dbReference type="EC" id="3.1.3.5"/>
    </reaction>
</comment>
<dbReference type="AlphaFoldDB" id="A0A517R0E0"/>
<evidence type="ECO:0000259" key="6">
    <source>
        <dbReference type="Pfam" id="PF01975"/>
    </source>
</evidence>
<dbReference type="GO" id="GO:0046872">
    <property type="term" value="F:metal ion binding"/>
    <property type="evidence" value="ECO:0007669"/>
    <property type="project" value="UniProtKB-KW"/>
</dbReference>
<dbReference type="InterPro" id="IPR036523">
    <property type="entry name" value="SurE-like_sf"/>
</dbReference>
<feature type="domain" description="Survival protein SurE-like phosphatase/nucleotidase" evidence="6">
    <location>
        <begin position="4"/>
        <end position="168"/>
    </location>
</feature>
<protein>
    <recommendedName>
        <fullName evidence="3">5'-nucleotidase</fullName>
        <ecNumber evidence="3">3.1.3.5</ecNumber>
    </recommendedName>
</protein>
<dbReference type="PANTHER" id="PTHR30457:SF0">
    <property type="entry name" value="PHOSPHATASE, PUTATIVE (AFU_ORTHOLOGUE AFUA_4G01070)-RELATED"/>
    <property type="match status" value="1"/>
</dbReference>
<dbReference type="InterPro" id="IPR030048">
    <property type="entry name" value="SurE"/>
</dbReference>
<keyword evidence="4" id="KW-0479">Metal-binding</keyword>
<comment type="similarity">
    <text evidence="2">Belongs to the SurE nucleotidase family.</text>
</comment>
<organism evidence="7 8">
    <name type="scientific">Stratiformator vulcanicus</name>
    <dbReference type="NCBI Taxonomy" id="2527980"/>
    <lineage>
        <taxon>Bacteria</taxon>
        <taxon>Pseudomonadati</taxon>
        <taxon>Planctomycetota</taxon>
        <taxon>Planctomycetia</taxon>
        <taxon>Planctomycetales</taxon>
        <taxon>Planctomycetaceae</taxon>
        <taxon>Stratiformator</taxon>
    </lineage>
</organism>
<sequence>MKFLLTNDDGYDAPGLALLRRAAEQFGAVTSVAPLEHHSGCGHRVTTDRELSLVDRGSGDFSLDGTPADCVRIGLSHVASDAEWVLAGLNDGGNLGVDTYISGTVAAAREAVLMGRPAIAFSRFKRGRSNEWERLNDFLPGVLERLRDRPLPSGHLWNVNFPDLEDLSSETRMVDCHLEPAHLPIDFTRKGDAFRYRGVYSERPQTPGSDVAVCFAGNIAVSLIPVLAAPMSTPGHEAKFEPGKQS</sequence>
<name>A0A517R0E0_9PLAN</name>
<dbReference type="KEGG" id="svp:Pan189_17380"/>
<proteinExistence type="inferred from homology"/>
<evidence type="ECO:0000256" key="3">
    <source>
        <dbReference type="ARBA" id="ARBA00012643"/>
    </source>
</evidence>
<dbReference type="EMBL" id="CP036268">
    <property type="protein sequence ID" value="QDT37365.1"/>
    <property type="molecule type" value="Genomic_DNA"/>
</dbReference>
<dbReference type="InterPro" id="IPR002828">
    <property type="entry name" value="SurE-like_Pase/nucleotidase"/>
</dbReference>
<dbReference type="PANTHER" id="PTHR30457">
    <property type="entry name" value="5'-NUCLEOTIDASE SURE"/>
    <property type="match status" value="1"/>
</dbReference>
<dbReference type="EC" id="3.1.3.5" evidence="3"/>
<keyword evidence="8" id="KW-1185">Reference proteome</keyword>
<reference evidence="7 8" key="1">
    <citation type="submission" date="2019-02" db="EMBL/GenBank/DDBJ databases">
        <title>Deep-cultivation of Planctomycetes and their phenomic and genomic characterization uncovers novel biology.</title>
        <authorList>
            <person name="Wiegand S."/>
            <person name="Jogler M."/>
            <person name="Boedeker C."/>
            <person name="Pinto D."/>
            <person name="Vollmers J."/>
            <person name="Rivas-Marin E."/>
            <person name="Kohn T."/>
            <person name="Peeters S.H."/>
            <person name="Heuer A."/>
            <person name="Rast P."/>
            <person name="Oberbeckmann S."/>
            <person name="Bunk B."/>
            <person name="Jeske O."/>
            <person name="Meyerdierks A."/>
            <person name="Storesund J.E."/>
            <person name="Kallscheuer N."/>
            <person name="Luecker S."/>
            <person name="Lage O.M."/>
            <person name="Pohl T."/>
            <person name="Merkel B.J."/>
            <person name="Hornburger P."/>
            <person name="Mueller R.-W."/>
            <person name="Bruemmer F."/>
            <person name="Labrenz M."/>
            <person name="Spormann A.M."/>
            <person name="Op den Camp H."/>
            <person name="Overmann J."/>
            <person name="Amann R."/>
            <person name="Jetten M.S.M."/>
            <person name="Mascher T."/>
            <person name="Medema M.H."/>
            <person name="Devos D.P."/>
            <person name="Kaster A.-K."/>
            <person name="Ovreas L."/>
            <person name="Rohde M."/>
            <person name="Galperin M.Y."/>
            <person name="Jogler C."/>
        </authorList>
    </citation>
    <scope>NUCLEOTIDE SEQUENCE [LARGE SCALE GENOMIC DNA]</scope>
    <source>
        <strain evidence="7 8">Pan189</strain>
    </source>
</reference>
<dbReference type="GO" id="GO:0008253">
    <property type="term" value="F:5'-nucleotidase activity"/>
    <property type="evidence" value="ECO:0007669"/>
    <property type="project" value="UniProtKB-EC"/>
</dbReference>
<dbReference type="NCBIfam" id="TIGR00087">
    <property type="entry name" value="surE"/>
    <property type="match status" value="1"/>
</dbReference>
<evidence type="ECO:0000313" key="7">
    <source>
        <dbReference type="EMBL" id="QDT37365.1"/>
    </source>
</evidence>
<evidence type="ECO:0000256" key="5">
    <source>
        <dbReference type="ARBA" id="ARBA00022801"/>
    </source>
</evidence>